<keyword evidence="2" id="KW-0413">Isomerase</keyword>
<evidence type="ECO:0000313" key="2">
    <source>
        <dbReference type="EMBL" id="QCE06475.1"/>
    </source>
</evidence>
<dbReference type="GO" id="GO:0097367">
    <property type="term" value="F:carbohydrate derivative binding"/>
    <property type="evidence" value="ECO:0007669"/>
    <property type="project" value="InterPro"/>
</dbReference>
<dbReference type="InterPro" id="IPR046348">
    <property type="entry name" value="SIS_dom_sf"/>
</dbReference>
<organism evidence="2 3">
    <name type="scientific">Vigna unguiculata</name>
    <name type="common">Cowpea</name>
    <dbReference type="NCBI Taxonomy" id="3917"/>
    <lineage>
        <taxon>Eukaryota</taxon>
        <taxon>Viridiplantae</taxon>
        <taxon>Streptophyta</taxon>
        <taxon>Embryophyta</taxon>
        <taxon>Tracheophyta</taxon>
        <taxon>Spermatophyta</taxon>
        <taxon>Magnoliopsida</taxon>
        <taxon>eudicotyledons</taxon>
        <taxon>Gunneridae</taxon>
        <taxon>Pentapetalae</taxon>
        <taxon>rosids</taxon>
        <taxon>fabids</taxon>
        <taxon>Fabales</taxon>
        <taxon>Fabaceae</taxon>
        <taxon>Papilionoideae</taxon>
        <taxon>50 kb inversion clade</taxon>
        <taxon>NPAAA clade</taxon>
        <taxon>indigoferoid/millettioid clade</taxon>
        <taxon>Phaseoleae</taxon>
        <taxon>Vigna</taxon>
    </lineage>
</organism>
<dbReference type="GO" id="GO:0016853">
    <property type="term" value="F:isomerase activity"/>
    <property type="evidence" value="ECO:0007669"/>
    <property type="project" value="UniProtKB-KW"/>
</dbReference>
<protein>
    <submittedName>
        <fullName evidence="2">Arabinose-5-phosphate isomerase</fullName>
    </submittedName>
</protein>
<dbReference type="Proteomes" id="UP000501690">
    <property type="component" value="Linkage Group LG9"/>
</dbReference>
<dbReference type="AlphaFoldDB" id="A0A4D6N2Z5"/>
<accession>A0A4D6N2Z5</accession>
<dbReference type="Gene3D" id="3.40.50.10490">
    <property type="entry name" value="Glucose-6-phosphate isomerase like protein, domain 1"/>
    <property type="match status" value="1"/>
</dbReference>
<feature type="region of interest" description="Disordered" evidence="1">
    <location>
        <begin position="38"/>
        <end position="70"/>
    </location>
</feature>
<proteinExistence type="predicted"/>
<name>A0A4D6N2Z5_VIGUN</name>
<dbReference type="EMBL" id="CP039353">
    <property type="protein sequence ID" value="QCE06475.1"/>
    <property type="molecule type" value="Genomic_DNA"/>
</dbReference>
<reference evidence="2 3" key="1">
    <citation type="submission" date="2019-04" db="EMBL/GenBank/DDBJ databases">
        <title>An improved genome assembly and genetic linkage map for asparagus bean, Vigna unguiculata ssp. sesquipedialis.</title>
        <authorList>
            <person name="Xia Q."/>
            <person name="Zhang R."/>
            <person name="Dong Y."/>
        </authorList>
    </citation>
    <scope>NUCLEOTIDE SEQUENCE [LARGE SCALE GENOMIC DNA]</scope>
    <source>
        <tissue evidence="2">Leaf</tissue>
    </source>
</reference>
<dbReference type="GO" id="GO:1901135">
    <property type="term" value="P:carbohydrate derivative metabolic process"/>
    <property type="evidence" value="ECO:0007669"/>
    <property type="project" value="InterPro"/>
</dbReference>
<sequence>MSILPRLICLGWPGTEAYNGALAFLQLEPSFRPRFSKYPKPKRVPKPKSGWKSEYRPRSKKTRCQKGVNGFGSSNNRSHRVYLGFEIREPFFLPAPAPLFKSQQSHLNFFFKHIDQSQTLAFTRALLNATGTVFFTGVDKSGFVSLVSLGIPSAFLSSVDATEELLHLVPCAKAKGALLIAFTSVEGNALAVACRDCWSVSEQNISQEGFGVQSCGQSCGKYYVVHGSVSGSRVVAMAVAISNGVEMERGVGG</sequence>
<keyword evidence="3" id="KW-1185">Reference proteome</keyword>
<dbReference type="PANTHER" id="PTHR47476:SF2">
    <property type="entry name" value="ARABINOSE 5-PHOSPHATE ISOMERASE-RELATED"/>
    <property type="match status" value="1"/>
</dbReference>
<gene>
    <name evidence="2" type="ORF">DEO72_LG9g1488</name>
</gene>
<evidence type="ECO:0000256" key="1">
    <source>
        <dbReference type="SAM" id="MobiDB-lite"/>
    </source>
</evidence>
<evidence type="ECO:0000313" key="3">
    <source>
        <dbReference type="Proteomes" id="UP000501690"/>
    </source>
</evidence>
<dbReference type="SUPFAM" id="SSF53697">
    <property type="entry name" value="SIS domain"/>
    <property type="match status" value="1"/>
</dbReference>
<dbReference type="PANTHER" id="PTHR47476">
    <property type="match status" value="1"/>
</dbReference>